<feature type="compositionally biased region" description="Acidic residues" evidence="5">
    <location>
        <begin position="181"/>
        <end position="193"/>
    </location>
</feature>
<accession>A0A8T0AKT3</accession>
<feature type="domain" description="RING-type" evidence="6">
    <location>
        <begin position="30"/>
        <end position="69"/>
    </location>
</feature>
<dbReference type="EMBL" id="JABFDY010000020">
    <property type="protein sequence ID" value="KAF7692403.1"/>
    <property type="molecule type" value="Genomic_DNA"/>
</dbReference>
<dbReference type="InterPro" id="IPR013083">
    <property type="entry name" value="Znf_RING/FYVE/PHD"/>
</dbReference>
<dbReference type="PROSITE" id="PS50089">
    <property type="entry name" value="ZF_RING_2"/>
    <property type="match status" value="1"/>
</dbReference>
<name>A0A8T0AKT3_SILME</name>
<sequence>MYIYIYHISYFRVCCEMAHARVEEQDQFNCAICQEELKDPVTLPCGHNFCKACINGYWDQGVYVCSQCRQSFTRRLVLGTNTMLVYAMDKIKQTAIRAASAPRAESQNVSRSEDQSELKSSAKTMKLTLKKYQEVFAKMKAMAFNIYSILQKSIESQSQAPNAASTPQAAPAPEPSVVVKDDDEDNDEDDEDA</sequence>
<gene>
    <name evidence="7" type="ORF">HF521_010013</name>
</gene>
<dbReference type="InterPro" id="IPR017907">
    <property type="entry name" value="Znf_RING_CS"/>
</dbReference>
<evidence type="ECO:0000256" key="4">
    <source>
        <dbReference type="PROSITE-ProRule" id="PRU00175"/>
    </source>
</evidence>
<keyword evidence="2 4" id="KW-0863">Zinc-finger</keyword>
<dbReference type="PROSITE" id="PS00518">
    <property type="entry name" value="ZF_RING_1"/>
    <property type="match status" value="1"/>
</dbReference>
<comment type="caution">
    <text evidence="7">The sequence shown here is derived from an EMBL/GenBank/DDBJ whole genome shotgun (WGS) entry which is preliminary data.</text>
</comment>
<dbReference type="Proteomes" id="UP000606274">
    <property type="component" value="Unassembled WGS sequence"/>
</dbReference>
<organism evidence="7 8">
    <name type="scientific">Silurus meridionalis</name>
    <name type="common">Southern catfish</name>
    <name type="synonym">Silurus soldatovi meridionalis</name>
    <dbReference type="NCBI Taxonomy" id="175797"/>
    <lineage>
        <taxon>Eukaryota</taxon>
        <taxon>Metazoa</taxon>
        <taxon>Chordata</taxon>
        <taxon>Craniata</taxon>
        <taxon>Vertebrata</taxon>
        <taxon>Euteleostomi</taxon>
        <taxon>Actinopterygii</taxon>
        <taxon>Neopterygii</taxon>
        <taxon>Teleostei</taxon>
        <taxon>Ostariophysi</taxon>
        <taxon>Siluriformes</taxon>
        <taxon>Siluridae</taxon>
        <taxon>Silurus</taxon>
    </lineage>
</organism>
<evidence type="ECO:0000256" key="1">
    <source>
        <dbReference type="ARBA" id="ARBA00022723"/>
    </source>
</evidence>
<dbReference type="InterPro" id="IPR027370">
    <property type="entry name" value="Znf-RING_euk"/>
</dbReference>
<dbReference type="OrthoDB" id="265776at2759"/>
<feature type="compositionally biased region" description="Polar residues" evidence="5">
    <location>
        <begin position="157"/>
        <end position="168"/>
    </location>
</feature>
<keyword evidence="1" id="KW-0479">Metal-binding</keyword>
<keyword evidence="8" id="KW-1185">Reference proteome</keyword>
<feature type="region of interest" description="Disordered" evidence="5">
    <location>
        <begin position="157"/>
        <end position="193"/>
    </location>
</feature>
<dbReference type="InterPro" id="IPR051051">
    <property type="entry name" value="E3_ubiq-ligase_TRIM/RNF"/>
</dbReference>
<protein>
    <recommendedName>
        <fullName evidence="6">RING-type domain-containing protein</fullName>
    </recommendedName>
</protein>
<dbReference type="Gene3D" id="3.30.40.10">
    <property type="entry name" value="Zinc/RING finger domain, C3HC4 (zinc finger)"/>
    <property type="match status" value="1"/>
</dbReference>
<dbReference type="PANTHER" id="PTHR25465:SF5">
    <property type="entry name" value="E3 UBIQUITIN_ISG15 LIGASE TRIM25-RELATED"/>
    <property type="match status" value="1"/>
</dbReference>
<evidence type="ECO:0000256" key="3">
    <source>
        <dbReference type="ARBA" id="ARBA00022833"/>
    </source>
</evidence>
<dbReference type="GO" id="GO:0008270">
    <property type="term" value="F:zinc ion binding"/>
    <property type="evidence" value="ECO:0007669"/>
    <property type="project" value="UniProtKB-KW"/>
</dbReference>
<dbReference type="SMART" id="SM00184">
    <property type="entry name" value="RING"/>
    <property type="match status" value="1"/>
</dbReference>
<dbReference type="SUPFAM" id="SSF57850">
    <property type="entry name" value="RING/U-box"/>
    <property type="match status" value="1"/>
</dbReference>
<evidence type="ECO:0000256" key="5">
    <source>
        <dbReference type="SAM" id="MobiDB-lite"/>
    </source>
</evidence>
<dbReference type="InterPro" id="IPR001841">
    <property type="entry name" value="Znf_RING"/>
</dbReference>
<proteinExistence type="predicted"/>
<evidence type="ECO:0000313" key="7">
    <source>
        <dbReference type="EMBL" id="KAF7692403.1"/>
    </source>
</evidence>
<keyword evidence="3" id="KW-0862">Zinc</keyword>
<dbReference type="Pfam" id="PF13445">
    <property type="entry name" value="zf-RING_UBOX"/>
    <property type="match status" value="1"/>
</dbReference>
<dbReference type="PANTHER" id="PTHR25465">
    <property type="entry name" value="B-BOX DOMAIN CONTAINING"/>
    <property type="match status" value="1"/>
</dbReference>
<reference evidence="7" key="1">
    <citation type="submission" date="2020-08" db="EMBL/GenBank/DDBJ databases">
        <title>Chromosome-level assembly of Southern catfish (Silurus meridionalis) provides insights into visual adaptation to the nocturnal and benthic lifestyles.</title>
        <authorList>
            <person name="Zhang Y."/>
            <person name="Wang D."/>
            <person name="Peng Z."/>
        </authorList>
    </citation>
    <scope>NUCLEOTIDE SEQUENCE</scope>
    <source>
        <strain evidence="7">SWU-2019-XX</strain>
        <tissue evidence="7">Muscle</tissue>
    </source>
</reference>
<dbReference type="AlphaFoldDB" id="A0A8T0AKT3"/>
<evidence type="ECO:0000313" key="8">
    <source>
        <dbReference type="Proteomes" id="UP000606274"/>
    </source>
</evidence>
<evidence type="ECO:0000259" key="6">
    <source>
        <dbReference type="PROSITE" id="PS50089"/>
    </source>
</evidence>
<evidence type="ECO:0000256" key="2">
    <source>
        <dbReference type="ARBA" id="ARBA00022771"/>
    </source>
</evidence>